<dbReference type="SUPFAM" id="SSF55811">
    <property type="entry name" value="Nudix"/>
    <property type="match status" value="1"/>
</dbReference>
<dbReference type="PANTHER" id="PTHR21340:SF0">
    <property type="entry name" value="BIS(5'-NUCLEOSYL)-TETRAPHOSPHATASE [ASYMMETRICAL]"/>
    <property type="match status" value="1"/>
</dbReference>
<name>A0A239B583_9BACT</name>
<dbReference type="InterPro" id="IPR000086">
    <property type="entry name" value="NUDIX_hydrolase_dom"/>
</dbReference>
<dbReference type="PROSITE" id="PS51462">
    <property type="entry name" value="NUDIX"/>
    <property type="match status" value="1"/>
</dbReference>
<dbReference type="Proteomes" id="UP000198432">
    <property type="component" value="Unassembled WGS sequence"/>
</dbReference>
<dbReference type="Gene3D" id="3.90.79.10">
    <property type="entry name" value="Nucleoside Triphosphate Pyrophosphohydrolase"/>
    <property type="match status" value="1"/>
</dbReference>
<dbReference type="InterPro" id="IPR015797">
    <property type="entry name" value="NUDIX_hydrolase-like_dom_sf"/>
</dbReference>
<dbReference type="InterPro" id="IPR020476">
    <property type="entry name" value="Nudix_hydrolase"/>
</dbReference>
<dbReference type="EMBL" id="FZOQ01000001">
    <property type="protein sequence ID" value="SNS03030.1"/>
    <property type="molecule type" value="Genomic_DNA"/>
</dbReference>
<keyword evidence="1 2" id="KW-0378">Hydrolase</keyword>
<evidence type="ECO:0000313" key="5">
    <source>
        <dbReference type="Proteomes" id="UP000198432"/>
    </source>
</evidence>
<dbReference type="InterPro" id="IPR020084">
    <property type="entry name" value="NUDIX_hydrolase_CS"/>
</dbReference>
<dbReference type="PANTHER" id="PTHR21340">
    <property type="entry name" value="DIADENOSINE 5,5-P1,P4-TETRAPHOSPHATE PYROPHOSPHOHYDROLASE MUTT"/>
    <property type="match status" value="1"/>
</dbReference>
<dbReference type="GO" id="GO:0006754">
    <property type="term" value="P:ATP biosynthetic process"/>
    <property type="evidence" value="ECO:0007669"/>
    <property type="project" value="TreeGrafter"/>
</dbReference>
<dbReference type="InterPro" id="IPR051325">
    <property type="entry name" value="Nudix_hydrolase_domain"/>
</dbReference>
<dbReference type="CDD" id="cd03673">
    <property type="entry name" value="NUDIX_Ap6A_hydrolase"/>
    <property type="match status" value="1"/>
</dbReference>
<dbReference type="AlphaFoldDB" id="A0A239B583"/>
<dbReference type="RefSeq" id="WP_089317254.1">
    <property type="nucleotide sequence ID" value="NZ_FZOQ01000001.1"/>
</dbReference>
<proteinExistence type="inferred from homology"/>
<evidence type="ECO:0000256" key="2">
    <source>
        <dbReference type="RuleBase" id="RU003476"/>
    </source>
</evidence>
<organism evidence="4 5">
    <name type="scientific">Pontibacter ummariensis</name>
    <dbReference type="NCBI Taxonomy" id="1610492"/>
    <lineage>
        <taxon>Bacteria</taxon>
        <taxon>Pseudomonadati</taxon>
        <taxon>Bacteroidota</taxon>
        <taxon>Cytophagia</taxon>
        <taxon>Cytophagales</taxon>
        <taxon>Hymenobacteraceae</taxon>
        <taxon>Pontibacter</taxon>
    </lineage>
</organism>
<dbReference type="PRINTS" id="PR00502">
    <property type="entry name" value="NUDIXFAMILY"/>
</dbReference>
<sequence length="162" mass="18225">MSEEPINPAQVKAKVPTLDQVSSGGVAFRRSSSGIEVALISVGPKERWQLPKGLVDPGETPEQAAVREVREETGIDAELLDKLDTIEYWYVGNKGRRRVRFHKFVHFYLLRYEAGQIGQHNWEVNEAKWVEIGLAKDNLSFKGERLAVEKAEQLINSLPAKA</sequence>
<dbReference type="GO" id="GO:0004081">
    <property type="term" value="F:bis(5'-nucleosyl)-tetraphosphatase (asymmetrical) activity"/>
    <property type="evidence" value="ECO:0007669"/>
    <property type="project" value="TreeGrafter"/>
</dbReference>
<comment type="similarity">
    <text evidence="2">Belongs to the Nudix hydrolase family.</text>
</comment>
<protein>
    <submittedName>
        <fullName evidence="4">Mutator mutT protein</fullName>
    </submittedName>
</protein>
<evidence type="ECO:0000313" key="4">
    <source>
        <dbReference type="EMBL" id="SNS03030.1"/>
    </source>
</evidence>
<accession>A0A239B583</accession>
<feature type="domain" description="Nudix hydrolase" evidence="3">
    <location>
        <begin position="18"/>
        <end position="152"/>
    </location>
</feature>
<keyword evidence="5" id="KW-1185">Reference proteome</keyword>
<dbReference type="OrthoDB" id="9816289at2"/>
<evidence type="ECO:0000259" key="3">
    <source>
        <dbReference type="PROSITE" id="PS51462"/>
    </source>
</evidence>
<dbReference type="GO" id="GO:0006167">
    <property type="term" value="P:AMP biosynthetic process"/>
    <property type="evidence" value="ECO:0007669"/>
    <property type="project" value="TreeGrafter"/>
</dbReference>
<dbReference type="PROSITE" id="PS00893">
    <property type="entry name" value="NUDIX_BOX"/>
    <property type="match status" value="1"/>
</dbReference>
<dbReference type="Pfam" id="PF00293">
    <property type="entry name" value="NUDIX"/>
    <property type="match status" value="1"/>
</dbReference>
<reference evidence="5" key="1">
    <citation type="submission" date="2017-06" db="EMBL/GenBank/DDBJ databases">
        <authorList>
            <person name="Varghese N."/>
            <person name="Submissions S."/>
        </authorList>
    </citation>
    <scope>NUCLEOTIDE SEQUENCE [LARGE SCALE GENOMIC DNA]</scope>
    <source>
        <strain evidence="5">NKM1</strain>
    </source>
</reference>
<gene>
    <name evidence="4" type="ORF">SAMN06296052_101160</name>
</gene>
<evidence type="ECO:0000256" key="1">
    <source>
        <dbReference type="ARBA" id="ARBA00022801"/>
    </source>
</evidence>